<feature type="region of interest" description="Disordered" evidence="1">
    <location>
        <begin position="485"/>
        <end position="504"/>
    </location>
</feature>
<dbReference type="InterPro" id="IPR011650">
    <property type="entry name" value="Peptidase_M20_dimer"/>
</dbReference>
<dbReference type="NCBIfam" id="TIGR01891">
    <property type="entry name" value="amidohydrolases"/>
    <property type="match status" value="1"/>
</dbReference>
<dbReference type="Proteomes" id="UP001157914">
    <property type="component" value="Unassembled WGS sequence"/>
</dbReference>
<sequence length="504" mass="53972">MDQQDREEKAGATRRDVMVGAAVLGVASALPSVAQAALSARDAVEGLRDPILRISREVWQAAEVSLDELDSMNIHIHELRAAGFTIEGPGVSGVPTAFIAEWSQGEGGPKVGYLPEYDALPGLGNATEPSQTPTANGNTNGHGCGHNMLGAGCTGAGMALKAMMEANGTPGTVRIYGCAAEETQGAKAWFARDGRFNDLDAAIAWHPATAAAAGNMHLTAVRMAKLQFRGQTAHAGIEPWEGRSALDAAELATHAINMMREHVRPTARLHYIYEDGGMAPNVVPDTARVWVVVREADNASVQALAEWVLEAAEGAAQATQTESESFIFTGFAEVFPNEPLARRYLKYMNEEGLDWTEEEQEFARACQRAGGVAETGLATEVMPFINEARIGGSSDVGDVCYNAPTALFVWPTYAQGFALHTWPVTAAGGMSIGDKASISTAKIMAATGFDVMTDADFRAEIRTEFDRRMEGKEYVNAIPPEMTEPIDIPDRIRKTGQDEVDQAI</sequence>
<evidence type="ECO:0000259" key="2">
    <source>
        <dbReference type="Pfam" id="PF07687"/>
    </source>
</evidence>
<dbReference type="InterPro" id="IPR036264">
    <property type="entry name" value="Bact_exopeptidase_dim_dom"/>
</dbReference>
<gene>
    <name evidence="3" type="ORF">SAMN06265374_2570</name>
</gene>
<dbReference type="PROSITE" id="PS51318">
    <property type="entry name" value="TAT"/>
    <property type="match status" value="1"/>
</dbReference>
<accession>A0ABY1P3F4</accession>
<dbReference type="PANTHER" id="PTHR30575:SF0">
    <property type="entry name" value="XAA-ARG DIPEPTIDASE"/>
    <property type="match status" value="1"/>
</dbReference>
<evidence type="ECO:0000313" key="3">
    <source>
        <dbReference type="EMBL" id="SMP25492.1"/>
    </source>
</evidence>
<dbReference type="PIRSF" id="PIRSF037227">
    <property type="entry name" value="Aminobenzoyl-glu_utiliz_pB"/>
    <property type="match status" value="1"/>
</dbReference>
<name>A0ABY1P3F4_9HYPH</name>
<evidence type="ECO:0000256" key="1">
    <source>
        <dbReference type="SAM" id="MobiDB-lite"/>
    </source>
</evidence>
<comment type="caution">
    <text evidence="3">The sequence shown here is derived from an EMBL/GenBank/DDBJ whole genome shotgun (WGS) entry which is preliminary data.</text>
</comment>
<dbReference type="Gene3D" id="3.40.630.10">
    <property type="entry name" value="Zn peptidases"/>
    <property type="match status" value="1"/>
</dbReference>
<dbReference type="PANTHER" id="PTHR30575">
    <property type="entry name" value="PEPTIDASE M20"/>
    <property type="match status" value="1"/>
</dbReference>
<feature type="compositionally biased region" description="Basic and acidic residues" evidence="1">
    <location>
        <begin position="488"/>
        <end position="497"/>
    </location>
</feature>
<evidence type="ECO:0000313" key="4">
    <source>
        <dbReference type="Proteomes" id="UP001157914"/>
    </source>
</evidence>
<organism evidence="3 4">
    <name type="scientific">Roseibium denhamense</name>
    <dbReference type="NCBI Taxonomy" id="76305"/>
    <lineage>
        <taxon>Bacteria</taxon>
        <taxon>Pseudomonadati</taxon>
        <taxon>Pseudomonadota</taxon>
        <taxon>Alphaproteobacteria</taxon>
        <taxon>Hyphomicrobiales</taxon>
        <taxon>Stappiaceae</taxon>
        <taxon>Roseibium</taxon>
    </lineage>
</organism>
<dbReference type="SUPFAM" id="SSF55031">
    <property type="entry name" value="Bacterial exopeptidase dimerisation domain"/>
    <property type="match status" value="1"/>
</dbReference>
<reference evidence="3 4" key="1">
    <citation type="submission" date="2017-05" db="EMBL/GenBank/DDBJ databases">
        <authorList>
            <person name="Varghese N."/>
            <person name="Submissions S."/>
        </authorList>
    </citation>
    <scope>NUCLEOTIDE SEQUENCE [LARGE SCALE GENOMIC DNA]</scope>
    <source>
        <strain evidence="3 4">DSM 15949</strain>
    </source>
</reference>
<feature type="domain" description="Peptidase M20 dimerisation" evidence="2">
    <location>
        <begin position="224"/>
        <end position="313"/>
    </location>
</feature>
<dbReference type="InterPro" id="IPR052030">
    <property type="entry name" value="Peptidase_M20/M20A_hydrolases"/>
</dbReference>
<dbReference type="InterPro" id="IPR017145">
    <property type="entry name" value="Aminobenzoyl-glu_utiliz_pB"/>
</dbReference>
<dbReference type="EMBL" id="FXTT01000003">
    <property type="protein sequence ID" value="SMP25492.1"/>
    <property type="molecule type" value="Genomic_DNA"/>
</dbReference>
<proteinExistence type="predicted"/>
<dbReference type="Pfam" id="PF07687">
    <property type="entry name" value="M20_dimer"/>
    <property type="match status" value="1"/>
</dbReference>
<keyword evidence="4" id="KW-1185">Reference proteome</keyword>
<dbReference type="SUPFAM" id="SSF53187">
    <property type="entry name" value="Zn-dependent exopeptidases"/>
    <property type="match status" value="1"/>
</dbReference>
<dbReference type="RefSeq" id="WP_208996811.1">
    <property type="nucleotide sequence ID" value="NZ_BAAAEA010000002.1"/>
</dbReference>
<dbReference type="InterPro" id="IPR017439">
    <property type="entry name" value="Amidohydrolase"/>
</dbReference>
<protein>
    <submittedName>
        <fullName evidence="3">Aminobenzoyl-glutamate utilization protein B</fullName>
    </submittedName>
</protein>
<dbReference type="InterPro" id="IPR006311">
    <property type="entry name" value="TAT_signal"/>
</dbReference>
<dbReference type="Gene3D" id="3.30.70.360">
    <property type="match status" value="1"/>
</dbReference>